<dbReference type="AlphaFoldDB" id="A0A921HQX9"/>
<comment type="caution">
    <text evidence="2">The sequence shown here is derived from an EMBL/GenBank/DDBJ whole genome shotgun (WGS) entry which is preliminary data.</text>
</comment>
<gene>
    <name evidence="2" type="ORF">K8V65_08145</name>
</gene>
<reference evidence="2" key="2">
    <citation type="submission" date="2021-09" db="EMBL/GenBank/DDBJ databases">
        <authorList>
            <person name="Gilroy R."/>
        </authorList>
    </citation>
    <scope>NUCLEOTIDE SEQUENCE</scope>
    <source>
        <strain evidence="2">7318</strain>
    </source>
</reference>
<name>A0A921HQX9_9FIRM</name>
<proteinExistence type="predicted"/>
<organism evidence="2 3">
    <name type="scientific">Megamonas hypermegale</name>
    <dbReference type="NCBI Taxonomy" id="158847"/>
    <lineage>
        <taxon>Bacteria</taxon>
        <taxon>Bacillati</taxon>
        <taxon>Bacillota</taxon>
        <taxon>Negativicutes</taxon>
        <taxon>Selenomonadales</taxon>
        <taxon>Selenomonadaceae</taxon>
        <taxon>Megamonas</taxon>
    </lineage>
</organism>
<reference evidence="2" key="1">
    <citation type="journal article" date="2021" name="PeerJ">
        <title>Extensive microbial diversity within the chicken gut microbiome revealed by metagenomics and culture.</title>
        <authorList>
            <person name="Gilroy R."/>
            <person name="Ravi A."/>
            <person name="Getino M."/>
            <person name="Pursley I."/>
            <person name="Horton D.L."/>
            <person name="Alikhan N.F."/>
            <person name="Baker D."/>
            <person name="Gharbi K."/>
            <person name="Hall N."/>
            <person name="Watson M."/>
            <person name="Adriaenssens E.M."/>
            <person name="Foster-Nyarko E."/>
            <person name="Jarju S."/>
            <person name="Secka A."/>
            <person name="Antonio M."/>
            <person name="Oren A."/>
            <person name="Chaudhuri R.R."/>
            <person name="La Ragione R."/>
            <person name="Hildebrand F."/>
            <person name="Pallen M.J."/>
        </authorList>
    </citation>
    <scope>NUCLEOTIDE SEQUENCE</scope>
    <source>
        <strain evidence="2">7318</strain>
    </source>
</reference>
<dbReference type="EMBL" id="DYVR01000226">
    <property type="protein sequence ID" value="HJF85615.1"/>
    <property type="molecule type" value="Genomic_DNA"/>
</dbReference>
<evidence type="ECO:0000313" key="2">
    <source>
        <dbReference type="EMBL" id="HJF85615.1"/>
    </source>
</evidence>
<dbReference type="InterPro" id="IPR007160">
    <property type="entry name" value="DUF362"/>
</dbReference>
<dbReference type="Pfam" id="PF04015">
    <property type="entry name" value="DUF362"/>
    <property type="match status" value="1"/>
</dbReference>
<evidence type="ECO:0000259" key="1">
    <source>
        <dbReference type="Pfam" id="PF04015"/>
    </source>
</evidence>
<sequence>MDFYQHLSRRKFIRLASGAVISMSAFSLMGCGNNGNGETAANTANETATASGNNAKVFFTSDISPQGLLNVYDRIKDNLKGNIAIKLHTGEPHGPNLLPIELIQSLQSNIPSSTIVECNVLYSSPRRNTDTHRQVIETNGFTFCPVDIMDADGDINLPVPSIQERIDSGIIKNPGAHITEVPVGAHLANYDSMLVYTHFKGHAMGGFGGSLKNIGIGVASRHGKEVVHGRGWPTGKEFLERMVESGYAITNHFGSQIVYINVLKNMSVDCDCDAHGAAPVCSDIGILASTDILAIDQASIDLVYKLPPEENHDLIECIESRDGLHQLEYMAELGMGNRNYDLIQI</sequence>
<dbReference type="Proteomes" id="UP000780768">
    <property type="component" value="Unassembled WGS sequence"/>
</dbReference>
<protein>
    <submittedName>
        <fullName evidence="2">DUF362 domain-containing protein</fullName>
    </submittedName>
</protein>
<accession>A0A921HQX9</accession>
<feature type="domain" description="DUF362" evidence="1">
    <location>
        <begin position="83"/>
        <end position="300"/>
    </location>
</feature>
<evidence type="ECO:0000313" key="3">
    <source>
        <dbReference type="Proteomes" id="UP000780768"/>
    </source>
</evidence>